<name>A0ACB9ZDI7_9PEZI</name>
<dbReference type="EMBL" id="MU393433">
    <property type="protein sequence ID" value="KAI4869098.1"/>
    <property type="molecule type" value="Genomic_DNA"/>
</dbReference>
<evidence type="ECO:0000313" key="2">
    <source>
        <dbReference type="Proteomes" id="UP001497700"/>
    </source>
</evidence>
<protein>
    <submittedName>
        <fullName evidence="1">Uncharacterized protein</fullName>
    </submittedName>
</protein>
<sequence>MTSHSNAEQEEYSDVEEHMDSDVDEEEMKRFFSTTYERGSREPMKKPFTALWGLPISDADVEKLKVGFRSRSMDDKWDMLIEDPDENGNISLHIIRSWLQEECYIFHIVPKPSDDGGRSAKIESITWEGNKSGLQCDAEQAKKEAVILARGHLHCEFEALPHYPSSVFWASSHPARWVDKVNVDVAGGFGTYYGDSLMGRGRHPWIMLSQKLLDMVNGGAVPVRVHGEHASIGFDLLWRAKIHAEEISSQSKA</sequence>
<gene>
    <name evidence="1" type="ORF">F4820DRAFT_444487</name>
</gene>
<keyword evidence="2" id="KW-1185">Reference proteome</keyword>
<reference evidence="1 2" key="1">
    <citation type="journal article" date="2022" name="New Phytol.">
        <title>Ecological generalism drives hyperdiversity of secondary metabolite gene clusters in xylarialean endophytes.</title>
        <authorList>
            <person name="Franco M.E.E."/>
            <person name="Wisecaver J.H."/>
            <person name="Arnold A.E."/>
            <person name="Ju Y.M."/>
            <person name="Slot J.C."/>
            <person name="Ahrendt S."/>
            <person name="Moore L.P."/>
            <person name="Eastman K.E."/>
            <person name="Scott K."/>
            <person name="Konkel Z."/>
            <person name="Mondo S.J."/>
            <person name="Kuo A."/>
            <person name="Hayes R.D."/>
            <person name="Haridas S."/>
            <person name="Andreopoulos B."/>
            <person name="Riley R."/>
            <person name="LaButti K."/>
            <person name="Pangilinan J."/>
            <person name="Lipzen A."/>
            <person name="Amirebrahimi M."/>
            <person name="Yan J."/>
            <person name="Adam C."/>
            <person name="Keymanesh K."/>
            <person name="Ng V."/>
            <person name="Louie K."/>
            <person name="Northen T."/>
            <person name="Drula E."/>
            <person name="Henrissat B."/>
            <person name="Hsieh H.M."/>
            <person name="Youens-Clark K."/>
            <person name="Lutzoni F."/>
            <person name="Miadlikowska J."/>
            <person name="Eastwood D.C."/>
            <person name="Hamelin R.C."/>
            <person name="Grigoriev I.V."/>
            <person name="U'Ren J.M."/>
        </authorList>
    </citation>
    <scope>NUCLEOTIDE SEQUENCE [LARGE SCALE GENOMIC DNA]</scope>
    <source>
        <strain evidence="1 2">CBS 119005</strain>
    </source>
</reference>
<dbReference type="Proteomes" id="UP001497700">
    <property type="component" value="Unassembled WGS sequence"/>
</dbReference>
<organism evidence="1 2">
    <name type="scientific">Hypoxylon rubiginosum</name>
    <dbReference type="NCBI Taxonomy" id="110542"/>
    <lineage>
        <taxon>Eukaryota</taxon>
        <taxon>Fungi</taxon>
        <taxon>Dikarya</taxon>
        <taxon>Ascomycota</taxon>
        <taxon>Pezizomycotina</taxon>
        <taxon>Sordariomycetes</taxon>
        <taxon>Xylariomycetidae</taxon>
        <taxon>Xylariales</taxon>
        <taxon>Hypoxylaceae</taxon>
        <taxon>Hypoxylon</taxon>
    </lineage>
</organism>
<evidence type="ECO:0000313" key="1">
    <source>
        <dbReference type="EMBL" id="KAI4869098.1"/>
    </source>
</evidence>
<proteinExistence type="predicted"/>
<accession>A0ACB9ZDI7</accession>
<comment type="caution">
    <text evidence="1">The sequence shown here is derived from an EMBL/GenBank/DDBJ whole genome shotgun (WGS) entry which is preliminary data.</text>
</comment>